<organism evidence="1 3">
    <name type="scientific">Didymodactylos carnosus</name>
    <dbReference type="NCBI Taxonomy" id="1234261"/>
    <lineage>
        <taxon>Eukaryota</taxon>
        <taxon>Metazoa</taxon>
        <taxon>Spiralia</taxon>
        <taxon>Gnathifera</taxon>
        <taxon>Rotifera</taxon>
        <taxon>Eurotatoria</taxon>
        <taxon>Bdelloidea</taxon>
        <taxon>Philodinida</taxon>
        <taxon>Philodinidae</taxon>
        <taxon>Didymodactylos</taxon>
    </lineage>
</organism>
<dbReference type="EMBL" id="CAJNOQ010044628">
    <property type="protein sequence ID" value="CAF1633770.1"/>
    <property type="molecule type" value="Genomic_DNA"/>
</dbReference>
<name>A0A816DAJ7_9BILA</name>
<keyword evidence="3" id="KW-1185">Reference proteome</keyword>
<dbReference type="InterPro" id="IPR032675">
    <property type="entry name" value="LRR_dom_sf"/>
</dbReference>
<accession>A0A816DAJ7</accession>
<feature type="non-terminal residue" evidence="1">
    <location>
        <position position="1"/>
    </location>
</feature>
<proteinExistence type="predicted"/>
<evidence type="ECO:0000313" key="2">
    <source>
        <dbReference type="EMBL" id="CAF4536625.1"/>
    </source>
</evidence>
<comment type="caution">
    <text evidence="1">The sequence shown here is derived from an EMBL/GenBank/DDBJ whole genome shotgun (WGS) entry which is preliminary data.</text>
</comment>
<dbReference type="AlphaFoldDB" id="A0A816DAJ7"/>
<sequence length="105" mass="12263">KIYFLKLKYINLTNNNFTLLINISGTQILSIETSLLSHNPFEIVDSTECFHSLKLSDISFTSIKHLFNINILPSIETIIYQSCHQASWQWKSMIENCIKYKHLLN</sequence>
<protein>
    <submittedName>
        <fullName evidence="1">Uncharacterized protein</fullName>
    </submittedName>
</protein>
<reference evidence="1" key="1">
    <citation type="submission" date="2021-02" db="EMBL/GenBank/DDBJ databases">
        <authorList>
            <person name="Nowell W R."/>
        </authorList>
    </citation>
    <scope>NUCLEOTIDE SEQUENCE</scope>
</reference>
<evidence type="ECO:0000313" key="3">
    <source>
        <dbReference type="Proteomes" id="UP000663829"/>
    </source>
</evidence>
<dbReference type="EMBL" id="CAJOBC010112740">
    <property type="protein sequence ID" value="CAF4536625.1"/>
    <property type="molecule type" value="Genomic_DNA"/>
</dbReference>
<dbReference type="Proteomes" id="UP000681722">
    <property type="component" value="Unassembled WGS sequence"/>
</dbReference>
<evidence type="ECO:0000313" key="1">
    <source>
        <dbReference type="EMBL" id="CAF1633770.1"/>
    </source>
</evidence>
<dbReference type="Gene3D" id="3.80.10.10">
    <property type="entry name" value="Ribonuclease Inhibitor"/>
    <property type="match status" value="1"/>
</dbReference>
<dbReference type="Proteomes" id="UP000663829">
    <property type="component" value="Unassembled WGS sequence"/>
</dbReference>
<gene>
    <name evidence="1" type="ORF">GPM918_LOCUS44524</name>
    <name evidence="2" type="ORF">SRO942_LOCUS46415</name>
</gene>